<dbReference type="Pfam" id="PF06985">
    <property type="entry name" value="HET"/>
    <property type="match status" value="1"/>
</dbReference>
<dbReference type="PANTHER" id="PTHR24148:SF64">
    <property type="entry name" value="HETEROKARYON INCOMPATIBILITY DOMAIN-CONTAINING PROTEIN"/>
    <property type="match status" value="1"/>
</dbReference>
<evidence type="ECO:0000259" key="1">
    <source>
        <dbReference type="Pfam" id="PF06985"/>
    </source>
</evidence>
<dbReference type="GeneID" id="19464987"/>
<dbReference type="OMA" id="NIICASE"/>
<dbReference type="Proteomes" id="UP000016922">
    <property type="component" value="Unassembled WGS sequence"/>
</dbReference>
<feature type="domain" description="Heterokaryon incompatibility" evidence="1">
    <location>
        <begin position="44"/>
        <end position="211"/>
    </location>
</feature>
<evidence type="ECO:0000313" key="3">
    <source>
        <dbReference type="Proteomes" id="UP000016922"/>
    </source>
</evidence>
<reference evidence="2 3" key="1">
    <citation type="journal article" date="2013" name="BMC Genomics">
        <title>Genomics-driven discovery of the pneumocandin biosynthetic gene cluster in the fungus Glarea lozoyensis.</title>
        <authorList>
            <person name="Chen L."/>
            <person name="Yue Q."/>
            <person name="Zhang X."/>
            <person name="Xiang M."/>
            <person name="Wang C."/>
            <person name="Li S."/>
            <person name="Che Y."/>
            <person name="Ortiz-Lopez F.J."/>
            <person name="Bills G.F."/>
            <person name="Liu X."/>
            <person name="An Z."/>
        </authorList>
    </citation>
    <scope>NUCLEOTIDE SEQUENCE [LARGE SCALE GENOMIC DNA]</scope>
    <source>
        <strain evidence="3">ATCC 20868 / MF5171</strain>
    </source>
</reference>
<dbReference type="KEGG" id="glz:GLAREA_05933"/>
<organism evidence="2 3">
    <name type="scientific">Glarea lozoyensis (strain ATCC 20868 / MF5171)</name>
    <dbReference type="NCBI Taxonomy" id="1116229"/>
    <lineage>
        <taxon>Eukaryota</taxon>
        <taxon>Fungi</taxon>
        <taxon>Dikarya</taxon>
        <taxon>Ascomycota</taxon>
        <taxon>Pezizomycotina</taxon>
        <taxon>Leotiomycetes</taxon>
        <taxon>Helotiales</taxon>
        <taxon>Helotiaceae</taxon>
        <taxon>Glarea</taxon>
    </lineage>
</organism>
<dbReference type="EMBL" id="KE145358">
    <property type="protein sequence ID" value="EPE32921.1"/>
    <property type="molecule type" value="Genomic_DNA"/>
</dbReference>
<evidence type="ECO:0000313" key="2">
    <source>
        <dbReference type="EMBL" id="EPE32921.1"/>
    </source>
</evidence>
<protein>
    <recommendedName>
        <fullName evidence="1">Heterokaryon incompatibility domain-containing protein</fullName>
    </recommendedName>
</protein>
<dbReference type="InterPro" id="IPR010730">
    <property type="entry name" value="HET"/>
</dbReference>
<dbReference type="PANTHER" id="PTHR24148">
    <property type="entry name" value="ANKYRIN REPEAT DOMAIN-CONTAINING PROTEIN 39 HOMOLOG-RELATED"/>
    <property type="match status" value="1"/>
</dbReference>
<proteinExistence type="predicted"/>
<dbReference type="InterPro" id="IPR052895">
    <property type="entry name" value="HetReg/Transcr_Mod"/>
</dbReference>
<dbReference type="OrthoDB" id="2157530at2759"/>
<dbReference type="HOGENOM" id="CLU_004184_7_2_1"/>
<dbReference type="eggNOG" id="ENOG502S2V9">
    <property type="taxonomic scope" value="Eukaryota"/>
</dbReference>
<gene>
    <name evidence="2" type="ORF">GLAREA_05933</name>
</gene>
<keyword evidence="3" id="KW-1185">Reference proteome</keyword>
<name>S3DLJ6_GLAL2</name>
<accession>S3DLJ6</accession>
<dbReference type="RefSeq" id="XP_008079538.1">
    <property type="nucleotide sequence ID" value="XM_008081347.1"/>
</dbReference>
<dbReference type="STRING" id="1116229.S3DLJ6"/>
<dbReference type="AlphaFoldDB" id="S3DLJ6"/>
<sequence length="572" mass="64827">MSPDTVVMADSMSNIPLEKFEYEPLSEIASAFRLLRLFQETASYEALSYAWGDPTSSHKIVLNDCEFYITANLYLALKNLRYGEGERFLWVDAICINQACLPEKTKQVSQMRNIYQAAERVLVWLGNACPETEAAMSWVHSQLEKHGEDLDLLQGVVNLYMECWPESGQELADDSFPSQTPEVQDRRFQRLRGFTILLSQPWWSRIWVVQEVVVNRNVNIVCGRSVVPWGPFMAIVKGLHHSAPLLQATPNERDVFGRSILREISRRNYHAYFVPPTMSDLLSHHRGLQASDLRDHVYALLDISSDMSTSTFVPDYSRSAEEVFRRLVKKDVEEHRDLNIICASEPSATLNTTLPSWVPDWSSPWKHFCLTQFPFDVCDEIPAHASFSSDMSILKATGITLAIISSTSAPLEPSDPVFTAWLQTAQEWRTIVEEDEFDTFFCTQFRRVFEMIVVESESEEDGPAEEIRKVKEGVSSTRLLSFENFMGRICTNRRLACLKRDDEVLEGLVPIDAIAGDRIVVLFGCTVPVVLRGGMGGMGGWRFVGDAYVNGYMYGKAVEGLTNDDAEEFAIR</sequence>